<feature type="transmembrane region" description="Helical" evidence="1">
    <location>
        <begin position="159"/>
        <end position="178"/>
    </location>
</feature>
<dbReference type="Proteomes" id="UP000033965">
    <property type="component" value="Unassembled WGS sequence"/>
</dbReference>
<proteinExistence type="predicted"/>
<gene>
    <name evidence="2" type="ORF">UY44_C0013G0017</name>
</gene>
<evidence type="ECO:0000313" key="3">
    <source>
        <dbReference type="Proteomes" id="UP000033965"/>
    </source>
</evidence>
<dbReference type="AlphaFoldDB" id="A0A0G1YPH3"/>
<sequence length="211" mass="24213">MYYPPFLSRARHWASLAVFNLGALFFIIFVDSVLARSLVKGSLLLVPLASFLLVPERADQLSVLAKPERRWLFLMNVFALAGLWSGVFALVAFGVVDTSLLRLATGLSAVVATAAVSVWWWREYDLPFGRNLWLSGGVLALVIFEIFYCLALWPLGYLVSSFLMVWLWYVLWLFLRFSQTVEGIDWKRQRFFLGANALLFTLFLIFIARWK</sequence>
<comment type="caution">
    <text evidence="2">The sequence shown here is derived from an EMBL/GenBank/DDBJ whole genome shotgun (WGS) entry which is preliminary data.</text>
</comment>
<dbReference type="EMBL" id="LCPZ01000013">
    <property type="protein sequence ID" value="KKW08264.1"/>
    <property type="molecule type" value="Genomic_DNA"/>
</dbReference>
<accession>A0A0G1YPH3</accession>
<reference evidence="2 3" key="1">
    <citation type="journal article" date="2015" name="Nature">
        <title>rRNA introns, odd ribosomes, and small enigmatic genomes across a large radiation of phyla.</title>
        <authorList>
            <person name="Brown C.T."/>
            <person name="Hug L.A."/>
            <person name="Thomas B.C."/>
            <person name="Sharon I."/>
            <person name="Castelle C.J."/>
            <person name="Singh A."/>
            <person name="Wilkins M.J."/>
            <person name="Williams K.H."/>
            <person name="Banfield J.F."/>
        </authorList>
    </citation>
    <scope>NUCLEOTIDE SEQUENCE [LARGE SCALE GENOMIC DNA]</scope>
</reference>
<organism evidence="2 3">
    <name type="scientific">Candidatus Kaiserbacteria bacterium GW2011_GWA2_49_19</name>
    <dbReference type="NCBI Taxonomy" id="1618669"/>
    <lineage>
        <taxon>Bacteria</taxon>
        <taxon>Candidatus Kaiseribacteriota</taxon>
    </lineage>
</organism>
<feature type="transmembrane region" description="Helical" evidence="1">
    <location>
        <begin position="71"/>
        <end position="94"/>
    </location>
</feature>
<feature type="transmembrane region" description="Helical" evidence="1">
    <location>
        <begin position="132"/>
        <end position="153"/>
    </location>
</feature>
<keyword evidence="1" id="KW-0812">Transmembrane</keyword>
<evidence type="ECO:0000313" key="2">
    <source>
        <dbReference type="EMBL" id="KKW08264.1"/>
    </source>
</evidence>
<keyword evidence="1" id="KW-1133">Transmembrane helix</keyword>
<feature type="transmembrane region" description="Helical" evidence="1">
    <location>
        <begin position="100"/>
        <end position="120"/>
    </location>
</feature>
<evidence type="ECO:0000256" key="1">
    <source>
        <dbReference type="SAM" id="Phobius"/>
    </source>
</evidence>
<protein>
    <submittedName>
        <fullName evidence="2">Uncharacterized protein</fullName>
    </submittedName>
</protein>
<feature type="transmembrane region" description="Helical" evidence="1">
    <location>
        <begin position="190"/>
        <end position="210"/>
    </location>
</feature>
<keyword evidence="1" id="KW-0472">Membrane</keyword>
<feature type="transmembrane region" description="Helical" evidence="1">
    <location>
        <begin position="12"/>
        <end position="30"/>
    </location>
</feature>
<name>A0A0G1YPH3_9BACT</name>